<accession>A0AAE1LHW1</accession>
<keyword evidence="2" id="KW-1185">Reference proteome</keyword>
<evidence type="ECO:0000313" key="2">
    <source>
        <dbReference type="Proteomes" id="UP001219518"/>
    </source>
</evidence>
<name>A0AAE1LHW1_9NEOP</name>
<protein>
    <submittedName>
        <fullName evidence="1">Poliketide synthase 37</fullName>
    </submittedName>
</protein>
<proteinExistence type="predicted"/>
<gene>
    <name evidence="1" type="ORF">KUF71_007914</name>
</gene>
<reference evidence="1" key="2">
    <citation type="journal article" date="2023" name="BMC Genomics">
        <title>Pest status, molecular evolution, and epigenetic factors derived from the genome assembly of Frankliniella fusca, a thysanopteran phytovirus vector.</title>
        <authorList>
            <person name="Catto M.A."/>
            <person name="Labadie P.E."/>
            <person name="Jacobson A.L."/>
            <person name="Kennedy G.G."/>
            <person name="Srinivasan R."/>
            <person name="Hunt B.G."/>
        </authorList>
    </citation>
    <scope>NUCLEOTIDE SEQUENCE</scope>
    <source>
        <tissue evidence="1">Head</tissue>
    </source>
</reference>
<dbReference type="AlphaFoldDB" id="A0AAE1LHW1"/>
<evidence type="ECO:0000313" key="1">
    <source>
        <dbReference type="EMBL" id="KAK3918667.1"/>
    </source>
</evidence>
<comment type="caution">
    <text evidence="1">The sequence shown here is derived from an EMBL/GenBank/DDBJ whole genome shotgun (WGS) entry which is preliminary data.</text>
</comment>
<organism evidence="1 2">
    <name type="scientific">Frankliniella fusca</name>
    <dbReference type="NCBI Taxonomy" id="407009"/>
    <lineage>
        <taxon>Eukaryota</taxon>
        <taxon>Metazoa</taxon>
        <taxon>Ecdysozoa</taxon>
        <taxon>Arthropoda</taxon>
        <taxon>Hexapoda</taxon>
        <taxon>Insecta</taxon>
        <taxon>Pterygota</taxon>
        <taxon>Neoptera</taxon>
        <taxon>Paraneoptera</taxon>
        <taxon>Thysanoptera</taxon>
        <taxon>Terebrantia</taxon>
        <taxon>Thripoidea</taxon>
        <taxon>Thripidae</taxon>
        <taxon>Frankliniella</taxon>
    </lineage>
</organism>
<reference evidence="1" key="1">
    <citation type="submission" date="2021-07" db="EMBL/GenBank/DDBJ databases">
        <authorList>
            <person name="Catto M.A."/>
            <person name="Jacobson A."/>
            <person name="Kennedy G."/>
            <person name="Labadie P."/>
            <person name="Hunt B.G."/>
            <person name="Srinivasan R."/>
        </authorList>
    </citation>
    <scope>NUCLEOTIDE SEQUENCE</scope>
    <source>
        <strain evidence="1">PL_HMW_Pooled</strain>
        <tissue evidence="1">Head</tissue>
    </source>
</reference>
<dbReference type="Proteomes" id="UP001219518">
    <property type="component" value="Unassembled WGS sequence"/>
</dbReference>
<sequence>MANEDDYWCIVSNLSDPYADFKIVEASSLFKIKDGNKCYPFTPKSSKFSRHEEFGLVMGPMLVKHVILSMSSDFDELESALTQVTEISHEYVKLT</sequence>
<dbReference type="EMBL" id="JAHWGI010000960">
    <property type="protein sequence ID" value="KAK3918667.1"/>
    <property type="molecule type" value="Genomic_DNA"/>
</dbReference>